<dbReference type="InterPro" id="IPR011990">
    <property type="entry name" value="TPR-like_helical_dom_sf"/>
</dbReference>
<feature type="repeat" description="PPR" evidence="3">
    <location>
        <begin position="842"/>
        <end position="876"/>
    </location>
</feature>
<dbReference type="AlphaFoldDB" id="A0AAD5C773"/>
<reference evidence="5" key="1">
    <citation type="submission" date="2022-06" db="EMBL/GenBank/DDBJ databases">
        <title>Uncovering the hologenomic basis of an extraordinary plant invasion.</title>
        <authorList>
            <person name="Bieker V.C."/>
            <person name="Martin M.D."/>
            <person name="Gilbert T."/>
            <person name="Hodgins K."/>
            <person name="Battlay P."/>
            <person name="Petersen B."/>
            <person name="Wilson J."/>
        </authorList>
    </citation>
    <scope>NUCLEOTIDE SEQUENCE</scope>
    <source>
        <strain evidence="5">AA19_3_7</strain>
        <tissue evidence="5">Leaf</tissue>
    </source>
</reference>
<evidence type="ECO:0000256" key="3">
    <source>
        <dbReference type="PROSITE-ProRule" id="PRU00708"/>
    </source>
</evidence>
<feature type="repeat" description="PPR" evidence="3">
    <location>
        <begin position="296"/>
        <end position="330"/>
    </location>
</feature>
<dbReference type="SUPFAM" id="SSF81901">
    <property type="entry name" value="HCP-like"/>
    <property type="match status" value="1"/>
</dbReference>
<feature type="repeat" description="PPR" evidence="3">
    <location>
        <begin position="107"/>
        <end position="141"/>
    </location>
</feature>
<sequence>LRKASDVLDQMIDTHHNNKTFKDVVEAVVDAVADVKFSSLGLAQLVYAYKNKFMFDEAVGLLLSLKKNNGDGDVSMLPNNVCLNSLMRDLLRNNKMELFWKVNERLSEGNVIHVITAYCKSGKMDEAKRVFREMEEKGCRPNLVTHGLVDEAIGYKRLMSEKGLVPDAYTYAITVEGLCKAKRSSLVPKPITYSYLVDGFRREGKIDEALSSKDEMVAKSYEPQSALWCFNVLMRDLLRLDKMKCFWNEYDKMLALKLKPDSFTYTNLIGGYARVGKLDEAKKLFSEMSKKGYNPNLVTYNVFISGLCKAGLTDEAFELKRSMAMKGLRPDIFTYTSLIDGLCKLKRSQDAKLLLEEMPHVGLFPDNFTYTALIDGFLKQGEVDEAFKLKDEMVAKGIEVNLVTYNCIIDGLCKLGQCDMAIEILEKMKEEARVLPDANRMEEAHVFLAQMVENGVKPNAFTYGAFILAYNDLAEVKVANVYFSEMIGLGIVPDQAVLASMIDGHCKEGNTKEALAILNNMLGKSSIPDVQIYNAFVQGFSKNQMMEMAMEVVSKVREKGLNLDVFAYSSLITGFIKQGDLQKAFQLFDEMRLRNVRPNTVTYNTLINGLCKTGDVKRARALFDKMLEEGVMVNTSTYTTLIDGYRKSKNIPEAFKLLDEMPMTGIEANESVYGALVKGCCEEGDTERAFLVFDRMVESGFASTPTFSTLIHGLCKLGKLNEVNAALKDMFTSKNVMLSHATFSILIHHHCKLGMIKEAEHLLMEMKTKKMTPKIEAYAPLLNSYVKSGENSKISTIFEDLISLGTSKNEASDLLLDILSEENSLKKTFELLGELSVKDLCCRNIFDVLLYTFCKKGKFSEALSSLDELKKRGLALGFDTCKTLIVGLKSGDYNDDDVAEVLEKMVKFGWVPGSTSVNELISQEETDVKEVNMSNEAAFCESKMVQLVCFFTLNRSRTQDKMIHVMMIYTRLDCCCILMSL</sequence>
<feature type="repeat" description="PPR" evidence="3">
    <location>
        <begin position="331"/>
        <end position="365"/>
    </location>
</feature>
<comment type="caution">
    <text evidence="5">The sequence shown here is derived from an EMBL/GenBank/DDBJ whole genome shotgun (WGS) entry which is preliminary data.</text>
</comment>
<feature type="repeat" description="PPR" evidence="3">
    <location>
        <begin position="366"/>
        <end position="400"/>
    </location>
</feature>
<protein>
    <recommendedName>
        <fullName evidence="4">PROP1-like PPR domain-containing protein</fullName>
    </recommendedName>
</protein>
<proteinExistence type="inferred from homology"/>
<dbReference type="NCBIfam" id="TIGR00756">
    <property type="entry name" value="PPR"/>
    <property type="match status" value="15"/>
</dbReference>
<feature type="repeat" description="PPR" evidence="3">
    <location>
        <begin position="634"/>
        <end position="668"/>
    </location>
</feature>
<dbReference type="Proteomes" id="UP001206925">
    <property type="component" value="Unassembled WGS sequence"/>
</dbReference>
<feature type="non-terminal residue" evidence="5">
    <location>
        <position position="1"/>
    </location>
</feature>
<accession>A0AAD5C773</accession>
<feature type="repeat" description="PPR" evidence="3">
    <location>
        <begin position="261"/>
        <end position="295"/>
    </location>
</feature>
<feature type="repeat" description="PPR" evidence="3">
    <location>
        <begin position="739"/>
        <end position="773"/>
    </location>
</feature>
<dbReference type="Pfam" id="PF13041">
    <property type="entry name" value="PPR_2"/>
    <property type="match status" value="5"/>
</dbReference>
<gene>
    <name evidence="5" type="ORF">M8C21_012077</name>
</gene>
<evidence type="ECO:0000256" key="1">
    <source>
        <dbReference type="ARBA" id="ARBA00007626"/>
    </source>
</evidence>
<evidence type="ECO:0000313" key="5">
    <source>
        <dbReference type="EMBL" id="KAI7736472.1"/>
    </source>
</evidence>
<feature type="repeat" description="PPR" evidence="3">
    <location>
        <begin position="564"/>
        <end position="598"/>
    </location>
</feature>
<feature type="repeat" description="PPR" evidence="3">
    <location>
        <begin position="599"/>
        <end position="633"/>
    </location>
</feature>
<dbReference type="Pfam" id="PF01535">
    <property type="entry name" value="PPR"/>
    <property type="match status" value="3"/>
</dbReference>
<dbReference type="Gene3D" id="1.25.40.10">
    <property type="entry name" value="Tetratricopeptide repeat domain"/>
    <property type="match status" value="8"/>
</dbReference>
<comment type="similarity">
    <text evidence="1">Belongs to the PPR family. P subfamily.</text>
</comment>
<feature type="repeat" description="PPR" evidence="3">
    <location>
        <begin position="529"/>
        <end position="563"/>
    </location>
</feature>
<feature type="repeat" description="PPR" evidence="3">
    <location>
        <begin position="189"/>
        <end position="223"/>
    </location>
</feature>
<keyword evidence="6" id="KW-1185">Reference proteome</keyword>
<dbReference type="Pfam" id="PF17177">
    <property type="entry name" value="PPR_long"/>
    <property type="match status" value="1"/>
</dbReference>
<feature type="repeat" description="PPR" evidence="3">
    <location>
        <begin position="494"/>
        <end position="528"/>
    </location>
</feature>
<name>A0AAD5C773_AMBAR</name>
<feature type="domain" description="PROP1-like PPR" evidence="4">
    <location>
        <begin position="728"/>
        <end position="832"/>
    </location>
</feature>
<evidence type="ECO:0000313" key="6">
    <source>
        <dbReference type="Proteomes" id="UP001206925"/>
    </source>
</evidence>
<dbReference type="Pfam" id="PF12854">
    <property type="entry name" value="PPR_1"/>
    <property type="match status" value="2"/>
</dbReference>
<dbReference type="EMBL" id="JAMZMK010009258">
    <property type="protein sequence ID" value="KAI7736472.1"/>
    <property type="molecule type" value="Genomic_DNA"/>
</dbReference>
<keyword evidence="2" id="KW-0677">Repeat</keyword>
<feature type="repeat" description="PPR" evidence="3">
    <location>
        <begin position="669"/>
        <end position="703"/>
    </location>
</feature>
<dbReference type="PANTHER" id="PTHR47941">
    <property type="entry name" value="PENTATRICOPEPTIDE REPEAT-CONTAINING PROTEIN 3, MITOCHONDRIAL"/>
    <property type="match status" value="1"/>
</dbReference>
<organism evidence="5 6">
    <name type="scientific">Ambrosia artemisiifolia</name>
    <name type="common">Common ragweed</name>
    <dbReference type="NCBI Taxonomy" id="4212"/>
    <lineage>
        <taxon>Eukaryota</taxon>
        <taxon>Viridiplantae</taxon>
        <taxon>Streptophyta</taxon>
        <taxon>Embryophyta</taxon>
        <taxon>Tracheophyta</taxon>
        <taxon>Spermatophyta</taxon>
        <taxon>Magnoliopsida</taxon>
        <taxon>eudicotyledons</taxon>
        <taxon>Gunneridae</taxon>
        <taxon>Pentapetalae</taxon>
        <taxon>asterids</taxon>
        <taxon>campanulids</taxon>
        <taxon>Asterales</taxon>
        <taxon>Asteraceae</taxon>
        <taxon>Asteroideae</taxon>
        <taxon>Heliantheae alliance</taxon>
        <taxon>Heliantheae</taxon>
        <taxon>Ambrosia</taxon>
    </lineage>
</organism>
<evidence type="ECO:0000259" key="4">
    <source>
        <dbReference type="Pfam" id="PF17177"/>
    </source>
</evidence>
<dbReference type="InterPro" id="IPR033443">
    <property type="entry name" value="PROP1-like_PPR_dom"/>
</dbReference>
<evidence type="ECO:0000256" key="2">
    <source>
        <dbReference type="ARBA" id="ARBA00022737"/>
    </source>
</evidence>
<dbReference type="InterPro" id="IPR002885">
    <property type="entry name" value="PPR_rpt"/>
</dbReference>
<feature type="repeat" description="PPR" evidence="3">
    <location>
        <begin position="401"/>
        <end position="435"/>
    </location>
</feature>
<dbReference type="PROSITE" id="PS51375">
    <property type="entry name" value="PPR"/>
    <property type="match status" value="15"/>
</dbReference>